<dbReference type="InterPro" id="IPR022968">
    <property type="entry name" value="Tsr3-like"/>
</dbReference>
<keyword evidence="4" id="KW-0698">rRNA processing</keyword>
<evidence type="ECO:0000256" key="4">
    <source>
        <dbReference type="ARBA" id="ARBA00022552"/>
    </source>
</evidence>
<dbReference type="InterPro" id="IPR007177">
    <property type="entry name" value="Tsr3_C"/>
</dbReference>
<feature type="domain" description="16S/18S rRNA aminocarboxypropyltransferase Tsr3 C-terminal" evidence="8">
    <location>
        <begin position="35"/>
        <end position="121"/>
    </location>
</feature>
<evidence type="ECO:0000256" key="2">
    <source>
        <dbReference type="ARBA" id="ARBA00022490"/>
    </source>
</evidence>
<evidence type="ECO:0000256" key="3">
    <source>
        <dbReference type="ARBA" id="ARBA00022517"/>
    </source>
</evidence>
<evidence type="ECO:0000259" key="8">
    <source>
        <dbReference type="Pfam" id="PF04034"/>
    </source>
</evidence>
<keyword evidence="2" id="KW-0963">Cytoplasm</keyword>
<dbReference type="EMBL" id="CANTFM010000455">
    <property type="protein sequence ID" value="CAI5722155.1"/>
    <property type="molecule type" value="Genomic_DNA"/>
</dbReference>
<comment type="caution">
    <text evidence="9">The sequence shown here is derived from an EMBL/GenBank/DDBJ whole genome shotgun (WGS) entry which is preliminary data.</text>
</comment>
<organism evidence="9 10">
    <name type="scientific">Peronospora destructor</name>
    <dbReference type="NCBI Taxonomy" id="86335"/>
    <lineage>
        <taxon>Eukaryota</taxon>
        <taxon>Sar</taxon>
        <taxon>Stramenopiles</taxon>
        <taxon>Oomycota</taxon>
        <taxon>Peronosporomycetes</taxon>
        <taxon>Peronosporales</taxon>
        <taxon>Peronosporaceae</taxon>
        <taxon>Peronospora</taxon>
    </lineage>
</organism>
<dbReference type="AlphaFoldDB" id="A0AAV0TIV0"/>
<feature type="region of interest" description="Disordered" evidence="7">
    <location>
        <begin position="1"/>
        <end position="25"/>
    </location>
</feature>
<dbReference type="Pfam" id="PF04034">
    <property type="entry name" value="Ribo_biogen_C"/>
    <property type="match status" value="1"/>
</dbReference>
<keyword evidence="6" id="KW-0949">S-adenosyl-L-methionine</keyword>
<evidence type="ECO:0000256" key="7">
    <source>
        <dbReference type="SAM" id="MobiDB-lite"/>
    </source>
</evidence>
<dbReference type="Gene3D" id="1.10.8.140">
    <property type="entry name" value="PDCD5-like"/>
    <property type="match status" value="1"/>
</dbReference>
<dbReference type="Proteomes" id="UP001162029">
    <property type="component" value="Unassembled WGS sequence"/>
</dbReference>
<dbReference type="Pfam" id="PF01984">
    <property type="entry name" value="dsDNA_bind"/>
    <property type="match status" value="1"/>
</dbReference>
<dbReference type="GO" id="GO:0003677">
    <property type="term" value="F:DNA binding"/>
    <property type="evidence" value="ECO:0007669"/>
    <property type="project" value="InterPro"/>
</dbReference>
<dbReference type="InterPro" id="IPR002836">
    <property type="entry name" value="PDCD5-like"/>
</dbReference>
<sequence length="325" mass="36853">MGKKRMNRGALSRKDRSHNKHTEATTFHGVKQATDVLRTGVHRLLPFLVAANSVNYGRPHKLSCAEAIAATLYIVGLQDEAIQVMDEFSWDAELLKINADCLQAYAAFKNSAEVAESSNVYLAACLTEQKKSQQHMDLPSLESDEEDEEEEEEVELYRFGNIIPRDKLISAQTEEKSHSVEEITSLTKNLHLAADSIKKTQKRREEIRNARNLDGDKNVYAFFSMEDVHRQQVATVCLERTDVAVLGDAVLHLPKSVFYQWEQDARMARIAIVKPRAIEEMVIQMAQKGQLAAKIDEEKLIDLLNQVGATEEQQRVKATAWKRNF</sequence>
<reference evidence="9" key="1">
    <citation type="submission" date="2022-12" db="EMBL/GenBank/DDBJ databases">
        <authorList>
            <person name="Webb A."/>
        </authorList>
    </citation>
    <scope>NUCLEOTIDE SEQUENCE</scope>
    <source>
        <strain evidence="9">Pd1</strain>
    </source>
</reference>
<evidence type="ECO:0000313" key="10">
    <source>
        <dbReference type="Proteomes" id="UP001162029"/>
    </source>
</evidence>
<accession>A0AAV0TIV0</accession>
<keyword evidence="10" id="KW-1185">Reference proteome</keyword>
<evidence type="ECO:0000256" key="5">
    <source>
        <dbReference type="ARBA" id="ARBA00022679"/>
    </source>
</evidence>
<comment type="similarity">
    <text evidence="1">Belongs to the PDCD5 family.</text>
</comment>
<keyword evidence="5" id="KW-0808">Transferase</keyword>
<dbReference type="SUPFAM" id="SSF46950">
    <property type="entry name" value="Double-stranded DNA-binding domain"/>
    <property type="match status" value="1"/>
</dbReference>
<gene>
    <name evidence="9" type="ORF">PDE001_LOCUS2621</name>
</gene>
<dbReference type="PANTHER" id="PTHR20426">
    <property type="entry name" value="RIBOSOME BIOGENESIS PROTEIN TSR3 HOMOLOG"/>
    <property type="match status" value="1"/>
</dbReference>
<name>A0AAV0TIV0_9STRA</name>
<evidence type="ECO:0000313" key="9">
    <source>
        <dbReference type="EMBL" id="CAI5722155.1"/>
    </source>
</evidence>
<evidence type="ECO:0000256" key="1">
    <source>
        <dbReference type="ARBA" id="ARBA00010490"/>
    </source>
</evidence>
<dbReference type="InterPro" id="IPR036883">
    <property type="entry name" value="PDCD5-like_sf"/>
</dbReference>
<dbReference type="GO" id="GO:0106388">
    <property type="term" value="F:rRNA small subunit aminocarboxypropyltransferase activity"/>
    <property type="evidence" value="ECO:0007669"/>
    <property type="project" value="InterPro"/>
</dbReference>
<dbReference type="PANTHER" id="PTHR20426:SF0">
    <property type="entry name" value="18S RRNA AMINOCARBOXYPROPYLTRANSFERASE"/>
    <property type="match status" value="1"/>
</dbReference>
<dbReference type="GO" id="GO:0030490">
    <property type="term" value="P:maturation of SSU-rRNA"/>
    <property type="evidence" value="ECO:0007669"/>
    <property type="project" value="TreeGrafter"/>
</dbReference>
<protein>
    <recommendedName>
        <fullName evidence="8">16S/18S rRNA aminocarboxypropyltransferase Tsr3 C-terminal domain-containing protein</fullName>
    </recommendedName>
</protein>
<keyword evidence="3" id="KW-0690">Ribosome biogenesis</keyword>
<proteinExistence type="inferred from homology"/>
<evidence type="ECO:0000256" key="6">
    <source>
        <dbReference type="ARBA" id="ARBA00022691"/>
    </source>
</evidence>